<dbReference type="Proteomes" id="UP000658258">
    <property type="component" value="Unassembled WGS sequence"/>
</dbReference>
<keyword evidence="6" id="KW-0472">Membrane</keyword>
<name>A0ABQ3I4V5_9BACT</name>
<dbReference type="PANTHER" id="PTHR30026">
    <property type="entry name" value="OUTER MEMBRANE PROTEIN TOLC"/>
    <property type="match status" value="1"/>
</dbReference>
<gene>
    <name evidence="8" type="ORF">GCM10011340_19630</name>
</gene>
<proteinExistence type="inferred from homology"/>
<keyword evidence="5" id="KW-0812">Transmembrane</keyword>
<evidence type="ECO:0000256" key="4">
    <source>
        <dbReference type="ARBA" id="ARBA00022452"/>
    </source>
</evidence>
<comment type="caution">
    <text evidence="8">The sequence shown here is derived from an EMBL/GenBank/DDBJ whole genome shotgun (WGS) entry which is preliminary data.</text>
</comment>
<sequence>MKKVIYLLLSFFCLTGIALSQEVKVLTLEETIRLARENSRNAKQAETSRTLGYWSYQVYKSQLRPQLLLTGNLPNYVNRATPIVQEDGSVQYRTVNQNTSDLSLGLQQVLPWTNTTVSFETNLARFDNYALLGPNDPKTLYQGDPVGLTIRQPLFNVNPFKWDRLTQPLEYEQSKKSYVQDMEETSRIAAQFFFRLLVEQKNLEIAIQNEQSNDTIYRIEQGRYNIGTSTEDQLLQTELNLLTAQAEAQQARLDVQSFSLELRNFIGLRDDVRLELVPPSDVPEFSIDYEEALQYAKDNRAEWIEFQLQRLEAERQVADARARRFSADLIAQFGYNSAQVNSLSGVYDGANVATGSRVSLTFSLPILDGGRNKARMNQARARQANTEFTVEQNEINFEQEIANAVRNFDQIRSQIDIAEKRQEIALKGFEITNGRYLAGKVGILELNNARETKDAAVRNYISALQQYWVAYYELRSLTLYDFRNREILYNPLLEYDPKTDSVIEISRD</sequence>
<evidence type="ECO:0000256" key="5">
    <source>
        <dbReference type="ARBA" id="ARBA00022692"/>
    </source>
</evidence>
<comment type="subcellular location">
    <subcellularLocation>
        <location evidence="1">Cell outer membrane</location>
    </subcellularLocation>
</comment>
<keyword evidence="3" id="KW-0813">Transport</keyword>
<dbReference type="SUPFAM" id="SSF56954">
    <property type="entry name" value="Outer membrane efflux proteins (OEP)"/>
    <property type="match status" value="1"/>
</dbReference>
<reference evidence="9" key="1">
    <citation type="journal article" date="2019" name="Int. J. Syst. Evol. Microbiol.">
        <title>The Global Catalogue of Microorganisms (GCM) 10K type strain sequencing project: providing services to taxonomists for standard genome sequencing and annotation.</title>
        <authorList>
            <consortium name="The Broad Institute Genomics Platform"/>
            <consortium name="The Broad Institute Genome Sequencing Center for Infectious Disease"/>
            <person name="Wu L."/>
            <person name="Ma J."/>
        </authorList>
    </citation>
    <scope>NUCLEOTIDE SEQUENCE [LARGE SCALE GENOMIC DNA]</scope>
    <source>
        <strain evidence="9">CGMCC 1.15111</strain>
    </source>
</reference>
<evidence type="ECO:0000256" key="3">
    <source>
        <dbReference type="ARBA" id="ARBA00022448"/>
    </source>
</evidence>
<dbReference type="PANTHER" id="PTHR30026:SF20">
    <property type="entry name" value="OUTER MEMBRANE PROTEIN TOLC"/>
    <property type="match status" value="1"/>
</dbReference>
<dbReference type="InterPro" id="IPR003423">
    <property type="entry name" value="OMP_efflux"/>
</dbReference>
<dbReference type="Pfam" id="PF02321">
    <property type="entry name" value="OEP"/>
    <property type="match status" value="2"/>
</dbReference>
<protein>
    <submittedName>
        <fullName evidence="8">Membrane protein</fullName>
    </submittedName>
</protein>
<keyword evidence="4" id="KW-1134">Transmembrane beta strand</keyword>
<evidence type="ECO:0000313" key="9">
    <source>
        <dbReference type="Proteomes" id="UP000658258"/>
    </source>
</evidence>
<dbReference type="Gene3D" id="1.20.1600.10">
    <property type="entry name" value="Outer membrane efflux proteins (OEP)"/>
    <property type="match status" value="1"/>
</dbReference>
<accession>A0ABQ3I4V5</accession>
<evidence type="ECO:0000256" key="7">
    <source>
        <dbReference type="ARBA" id="ARBA00023237"/>
    </source>
</evidence>
<keyword evidence="7" id="KW-0998">Cell outer membrane</keyword>
<dbReference type="EMBL" id="BNAG01000003">
    <property type="protein sequence ID" value="GHE64723.1"/>
    <property type="molecule type" value="Genomic_DNA"/>
</dbReference>
<evidence type="ECO:0000256" key="6">
    <source>
        <dbReference type="ARBA" id="ARBA00023136"/>
    </source>
</evidence>
<organism evidence="8 9">
    <name type="scientific">Roseivirga thermotolerans</name>
    <dbReference type="NCBI Taxonomy" id="1758176"/>
    <lineage>
        <taxon>Bacteria</taxon>
        <taxon>Pseudomonadati</taxon>
        <taxon>Bacteroidota</taxon>
        <taxon>Cytophagia</taxon>
        <taxon>Cytophagales</taxon>
        <taxon>Roseivirgaceae</taxon>
        <taxon>Roseivirga</taxon>
    </lineage>
</organism>
<evidence type="ECO:0000256" key="1">
    <source>
        <dbReference type="ARBA" id="ARBA00004442"/>
    </source>
</evidence>
<evidence type="ECO:0000256" key="2">
    <source>
        <dbReference type="ARBA" id="ARBA00007613"/>
    </source>
</evidence>
<dbReference type="RefSeq" id="WP_189630082.1">
    <property type="nucleotide sequence ID" value="NZ_BNAG01000003.1"/>
</dbReference>
<dbReference type="InterPro" id="IPR051906">
    <property type="entry name" value="TolC-like"/>
</dbReference>
<comment type="similarity">
    <text evidence="2">Belongs to the outer membrane factor (OMF) (TC 1.B.17) family.</text>
</comment>
<keyword evidence="9" id="KW-1185">Reference proteome</keyword>
<evidence type="ECO:0000313" key="8">
    <source>
        <dbReference type="EMBL" id="GHE64723.1"/>
    </source>
</evidence>